<gene>
    <name evidence="1" type="ORF">FVE85_3882</name>
</gene>
<protein>
    <submittedName>
        <fullName evidence="1">Uncharacterized protein</fullName>
    </submittedName>
</protein>
<accession>A0A5J4YU18</accession>
<evidence type="ECO:0000313" key="2">
    <source>
        <dbReference type="Proteomes" id="UP000324585"/>
    </source>
</evidence>
<comment type="caution">
    <text evidence="1">The sequence shown here is derived from an EMBL/GenBank/DDBJ whole genome shotgun (WGS) entry which is preliminary data.</text>
</comment>
<dbReference type="AlphaFoldDB" id="A0A5J4YU18"/>
<name>A0A5J4YU18_PORPP</name>
<evidence type="ECO:0000313" key="1">
    <source>
        <dbReference type="EMBL" id="KAA8493907.1"/>
    </source>
</evidence>
<dbReference type="EMBL" id="VRMN01000005">
    <property type="protein sequence ID" value="KAA8493907.1"/>
    <property type="molecule type" value="Genomic_DNA"/>
</dbReference>
<sequence length="816" mass="88997">MLLGRIAYDGCGSESGEHGGAGWVPTNALFVATGQRGSAAHARAVAYAAYVARWGAWHVHAVDRHGRCIMRAVVWCGDDRVRVCEKVRPVLRWCDSMLVLAFAVMVSSPERLGGDQAWICMQPLDADVDAADSAERTVHILVSADDFDRLGQPTYPMEAGISNELRVSHVRVLNGDGEQLGCLTYDETKHMWWLHTTETSVEVLRGIESPEVSNDASSGGLPCDAARTDVTCIEPVLSAHSPHGVILGGADGSVRYMESLIHVLPEPLATVCASADGSQALCVGMTGTVALVGGLKWARGAAVHEDTAIQVAARLVLPLSDSEPIRAVGSTGNDRFLLSFVRRIFSVQCLRDPQGGSRLVHECVLDVTHDNNSYGLICNAQVFMELERTAVSVCVLHESGHVELIEIERESPERMSAGHLSQHNMVDIFKQLDRIADERILLMERGMRCNDAVESLECAVRLQAHVQETRFPPASSGGSHRRQKPVACLDRTTLRCRPSEVRKVLPFSSGGDKEAWIHVTVSLEAGTELSFGPGWVLLCEFMGDAPFCDDACLKSCTLNVPIESMERVLFQGSEDSPAFSARADFILCVAHPYMPVTCFPSILFVSPADVQYWPSARGELTFSAALDSFRVDLLSMSKVISTDLSLGMVYVQGCVSLCSSSAATHSIETEMRSLWHRLVKESKTNIDATRSTLESCFGDRFYIELGHHEKKGDIVELRYACSTALMPWLHAALLSRILEDKALSCATSKVVGQDTSDRSLGTVGRIEQMIAESDLLAQHCVRAVESTHGHVTSQDSVTQALAVEILMEAHRSLRTK</sequence>
<keyword evidence="2" id="KW-1185">Reference proteome</keyword>
<proteinExistence type="predicted"/>
<organism evidence="1 2">
    <name type="scientific">Porphyridium purpureum</name>
    <name type="common">Red alga</name>
    <name type="synonym">Porphyridium cruentum</name>
    <dbReference type="NCBI Taxonomy" id="35688"/>
    <lineage>
        <taxon>Eukaryota</taxon>
        <taxon>Rhodophyta</taxon>
        <taxon>Bangiophyceae</taxon>
        <taxon>Porphyridiales</taxon>
        <taxon>Porphyridiaceae</taxon>
        <taxon>Porphyridium</taxon>
    </lineage>
</organism>
<dbReference type="Proteomes" id="UP000324585">
    <property type="component" value="Unassembled WGS sequence"/>
</dbReference>
<reference evidence="2" key="1">
    <citation type="journal article" date="2019" name="Nat. Commun.">
        <title>Expansion of phycobilisome linker gene families in mesophilic red algae.</title>
        <authorList>
            <person name="Lee J."/>
            <person name="Kim D."/>
            <person name="Bhattacharya D."/>
            <person name="Yoon H.S."/>
        </authorList>
    </citation>
    <scope>NUCLEOTIDE SEQUENCE [LARGE SCALE GENOMIC DNA]</scope>
    <source>
        <strain evidence="2">CCMP 1328</strain>
    </source>
</reference>